<feature type="region of interest" description="Disordered" evidence="1">
    <location>
        <begin position="1"/>
        <end position="60"/>
    </location>
</feature>
<keyword evidence="3" id="KW-1185">Reference proteome</keyword>
<evidence type="ECO:0000313" key="2">
    <source>
        <dbReference type="EMBL" id="PRQ49510.1"/>
    </source>
</evidence>
<sequence>MHRHSRRRKNLRILHIEFRQPHQLPPRRRRRQLTRRTQCHLHSAPSSSCCSSNKLNDISS</sequence>
<dbReference type="AlphaFoldDB" id="A0A2P6RSV0"/>
<feature type="compositionally biased region" description="Basic residues" evidence="1">
    <location>
        <begin position="25"/>
        <end position="39"/>
    </location>
</feature>
<proteinExistence type="predicted"/>
<dbReference type="EMBL" id="PDCK01000040">
    <property type="protein sequence ID" value="PRQ49510.1"/>
    <property type="molecule type" value="Genomic_DNA"/>
</dbReference>
<reference evidence="2 3" key="1">
    <citation type="journal article" date="2018" name="Nat. Genet.">
        <title>The Rosa genome provides new insights in the design of modern roses.</title>
        <authorList>
            <person name="Bendahmane M."/>
        </authorList>
    </citation>
    <scope>NUCLEOTIDE SEQUENCE [LARGE SCALE GENOMIC DNA]</scope>
    <source>
        <strain evidence="3">cv. Old Blush</strain>
    </source>
</reference>
<accession>A0A2P6RSV0</accession>
<name>A0A2P6RSV0_ROSCH</name>
<comment type="caution">
    <text evidence="2">The sequence shown here is derived from an EMBL/GenBank/DDBJ whole genome shotgun (WGS) entry which is preliminary data.</text>
</comment>
<dbReference type="Proteomes" id="UP000238479">
    <property type="component" value="Chromosome 2"/>
</dbReference>
<feature type="compositionally biased region" description="Basic residues" evidence="1">
    <location>
        <begin position="1"/>
        <end position="12"/>
    </location>
</feature>
<organism evidence="2 3">
    <name type="scientific">Rosa chinensis</name>
    <name type="common">China rose</name>
    <dbReference type="NCBI Taxonomy" id="74649"/>
    <lineage>
        <taxon>Eukaryota</taxon>
        <taxon>Viridiplantae</taxon>
        <taxon>Streptophyta</taxon>
        <taxon>Embryophyta</taxon>
        <taxon>Tracheophyta</taxon>
        <taxon>Spermatophyta</taxon>
        <taxon>Magnoliopsida</taxon>
        <taxon>eudicotyledons</taxon>
        <taxon>Gunneridae</taxon>
        <taxon>Pentapetalae</taxon>
        <taxon>rosids</taxon>
        <taxon>fabids</taxon>
        <taxon>Rosales</taxon>
        <taxon>Rosaceae</taxon>
        <taxon>Rosoideae</taxon>
        <taxon>Rosoideae incertae sedis</taxon>
        <taxon>Rosa</taxon>
    </lineage>
</organism>
<evidence type="ECO:0000256" key="1">
    <source>
        <dbReference type="SAM" id="MobiDB-lite"/>
    </source>
</evidence>
<protein>
    <submittedName>
        <fullName evidence="2">Uncharacterized protein</fullName>
    </submittedName>
</protein>
<gene>
    <name evidence="2" type="ORF">RchiOBHm_Chr2g0122731</name>
</gene>
<dbReference type="Gramene" id="PRQ49510">
    <property type="protein sequence ID" value="PRQ49510"/>
    <property type="gene ID" value="RchiOBHm_Chr2g0122731"/>
</dbReference>
<evidence type="ECO:0000313" key="3">
    <source>
        <dbReference type="Proteomes" id="UP000238479"/>
    </source>
</evidence>